<dbReference type="EMBL" id="BMOB01000016">
    <property type="protein sequence ID" value="GGI93549.1"/>
    <property type="molecule type" value="Genomic_DNA"/>
</dbReference>
<evidence type="ECO:0000256" key="1">
    <source>
        <dbReference type="ARBA" id="ARBA00010945"/>
    </source>
</evidence>
<dbReference type="GO" id="GO:0005829">
    <property type="term" value="C:cytosol"/>
    <property type="evidence" value="ECO:0007669"/>
    <property type="project" value="TreeGrafter"/>
</dbReference>
<reference evidence="7" key="1">
    <citation type="journal article" date="2014" name="Int. J. Syst. Evol. Microbiol.">
        <title>Complete genome sequence of Corynebacterium casei LMG S-19264T (=DSM 44701T), isolated from a smear-ripened cheese.</title>
        <authorList>
            <consortium name="US DOE Joint Genome Institute (JGI-PGF)"/>
            <person name="Walter F."/>
            <person name="Albersmeier A."/>
            <person name="Kalinowski J."/>
            <person name="Ruckert C."/>
        </authorList>
    </citation>
    <scope>NUCLEOTIDE SEQUENCE</scope>
    <source>
        <strain evidence="7">JCM 13919</strain>
    </source>
</reference>
<proteinExistence type="inferred from homology"/>
<dbReference type="Gene3D" id="3.40.1170.60">
    <property type="match status" value="1"/>
</dbReference>
<dbReference type="NCBIfam" id="NF002955">
    <property type="entry name" value="PRK03609.1"/>
    <property type="match status" value="1"/>
</dbReference>
<reference evidence="7" key="2">
    <citation type="submission" date="2020-09" db="EMBL/GenBank/DDBJ databases">
        <authorList>
            <person name="Sun Q."/>
            <person name="Ohkuma M."/>
        </authorList>
    </citation>
    <scope>NUCLEOTIDE SEQUENCE</scope>
    <source>
        <strain evidence="7">JCM 13919</strain>
    </source>
</reference>
<dbReference type="GO" id="GO:0009432">
    <property type="term" value="P:SOS response"/>
    <property type="evidence" value="ECO:0007669"/>
    <property type="project" value="UniProtKB-KW"/>
</dbReference>
<dbReference type="GO" id="GO:0003684">
    <property type="term" value="F:damaged DNA binding"/>
    <property type="evidence" value="ECO:0007669"/>
    <property type="project" value="InterPro"/>
</dbReference>
<dbReference type="PANTHER" id="PTHR11076">
    <property type="entry name" value="DNA REPAIR POLYMERASE UMUC / TRANSFERASE FAMILY MEMBER"/>
    <property type="match status" value="1"/>
</dbReference>
<dbReference type="GO" id="GO:0003887">
    <property type="term" value="F:DNA-directed DNA polymerase activity"/>
    <property type="evidence" value="ECO:0007669"/>
    <property type="project" value="TreeGrafter"/>
</dbReference>
<dbReference type="InterPro" id="IPR043502">
    <property type="entry name" value="DNA/RNA_pol_sf"/>
</dbReference>
<sequence length="432" mass="49146">MFALIDCNNFYASCERLFRPDLRHKPIIVLSNNDGCVIARSNEAKALGIGMGEPFFKVKPLCRAHGVIVFSSNYTFYGDMSHRVMTIIEDQWNHVEIYSIDEAFLDLSTLPESEHTRFCQTLQKRILKETGIPTSIGIGQTKTLAKIANHVAKKQLKIPVFNITAFPEWLDKIDLGEVWGIGRRWSLKLLAMNIRTAGDLARTDLQLIHKRFNVVLQRTAYELRGTPCLGLEEIEPKQSIISSKSFGSLQTNYQALAEAISNHVARAWEKMRQQQSVAQYLSVFVLSNKFRADLPQYSNALGFKLITPTDDLRSLTRAAKLCLKQLFKENIHYKKVGVTLADLIPKTPRQADLFHAVEDSDVEHCERLMHTIGRINARFGRSILKLAAEGHAKPWSMQRTMKSPSYTTQWGEIPIVLIKELPKTSPARRVRR</sequence>
<dbReference type="Pfam" id="PF11799">
    <property type="entry name" value="IMS_C"/>
    <property type="match status" value="1"/>
</dbReference>
<evidence type="ECO:0000256" key="4">
    <source>
        <dbReference type="ARBA" id="ARBA00023204"/>
    </source>
</evidence>
<dbReference type="Proteomes" id="UP000630149">
    <property type="component" value="Unassembled WGS sequence"/>
</dbReference>
<dbReference type="PANTHER" id="PTHR11076:SF34">
    <property type="entry name" value="PROTEIN UMUC"/>
    <property type="match status" value="1"/>
</dbReference>
<dbReference type="Pfam" id="PF00817">
    <property type="entry name" value="IMS"/>
    <property type="match status" value="1"/>
</dbReference>
<keyword evidence="3" id="KW-0741">SOS mutagenesis</keyword>
<dbReference type="Gene3D" id="3.30.70.270">
    <property type="match status" value="1"/>
</dbReference>
<dbReference type="PROSITE" id="PS50173">
    <property type="entry name" value="UMUC"/>
    <property type="match status" value="1"/>
</dbReference>
<dbReference type="OrthoDB" id="9808813at2"/>
<comment type="similarity">
    <text evidence="1">Belongs to the DNA polymerase type-Y family.</text>
</comment>
<dbReference type="InterPro" id="IPR043128">
    <property type="entry name" value="Rev_trsase/Diguanyl_cyclase"/>
</dbReference>
<evidence type="ECO:0000256" key="2">
    <source>
        <dbReference type="ARBA" id="ARBA00022763"/>
    </source>
</evidence>
<dbReference type="InterPro" id="IPR017961">
    <property type="entry name" value="DNA_pol_Y-fam_little_finger"/>
</dbReference>
<dbReference type="GO" id="GO:0006281">
    <property type="term" value="P:DNA repair"/>
    <property type="evidence" value="ECO:0007669"/>
    <property type="project" value="UniProtKB-KW"/>
</dbReference>
<evidence type="ECO:0000313" key="8">
    <source>
        <dbReference type="Proteomes" id="UP000630149"/>
    </source>
</evidence>
<evidence type="ECO:0000313" key="7">
    <source>
        <dbReference type="EMBL" id="GGI93549.1"/>
    </source>
</evidence>
<dbReference type="Pfam" id="PF13438">
    <property type="entry name" value="DUF4113"/>
    <property type="match status" value="1"/>
</dbReference>
<dbReference type="InterPro" id="IPR025188">
    <property type="entry name" value="DUF4113"/>
</dbReference>
<organism evidence="7 8">
    <name type="scientific">Legionella impletisoli</name>
    <dbReference type="NCBI Taxonomy" id="343510"/>
    <lineage>
        <taxon>Bacteria</taxon>
        <taxon>Pseudomonadati</taxon>
        <taxon>Pseudomonadota</taxon>
        <taxon>Gammaproteobacteria</taxon>
        <taxon>Legionellales</taxon>
        <taxon>Legionellaceae</taxon>
        <taxon>Legionella</taxon>
    </lineage>
</organism>
<dbReference type="RefSeq" id="WP_131777491.1">
    <property type="nucleotide sequence ID" value="NZ_BMOB01000016.1"/>
</dbReference>
<comment type="caution">
    <text evidence="7">The sequence shown here is derived from an EMBL/GenBank/DDBJ whole genome shotgun (WGS) entry which is preliminary data.</text>
</comment>
<dbReference type="SUPFAM" id="SSF56672">
    <property type="entry name" value="DNA/RNA polymerases"/>
    <property type="match status" value="1"/>
</dbReference>
<protein>
    <submittedName>
        <fullName evidence="7">SOS mutagenesis and repair UmuC protein</fullName>
    </submittedName>
</protein>
<dbReference type="InterPro" id="IPR050116">
    <property type="entry name" value="DNA_polymerase-Y"/>
</dbReference>
<dbReference type="CDD" id="cd01700">
    <property type="entry name" value="PolY_Pol_V_umuC"/>
    <property type="match status" value="1"/>
</dbReference>
<accession>A0A917JZX2</accession>
<dbReference type="Gene3D" id="1.10.150.20">
    <property type="entry name" value="5' to 3' exonuclease, C-terminal subdomain"/>
    <property type="match status" value="1"/>
</dbReference>
<evidence type="ECO:0000256" key="5">
    <source>
        <dbReference type="ARBA" id="ARBA00023236"/>
    </source>
</evidence>
<evidence type="ECO:0000259" key="6">
    <source>
        <dbReference type="PROSITE" id="PS50173"/>
    </source>
</evidence>
<keyword evidence="4" id="KW-0234">DNA repair</keyword>
<dbReference type="AlphaFoldDB" id="A0A917JZX2"/>
<feature type="domain" description="UmuC" evidence="6">
    <location>
        <begin position="2"/>
        <end position="182"/>
    </location>
</feature>
<dbReference type="InterPro" id="IPR001126">
    <property type="entry name" value="UmuC"/>
</dbReference>
<gene>
    <name evidence="7" type="ORF">GCM10007966_22670</name>
</gene>
<name>A0A917JZX2_9GAMM</name>
<evidence type="ECO:0000256" key="3">
    <source>
        <dbReference type="ARBA" id="ARBA00023199"/>
    </source>
</evidence>
<keyword evidence="2" id="KW-0227">DNA damage</keyword>
<dbReference type="GO" id="GO:0042276">
    <property type="term" value="P:error-prone translesion synthesis"/>
    <property type="evidence" value="ECO:0007669"/>
    <property type="project" value="TreeGrafter"/>
</dbReference>
<keyword evidence="5" id="KW-0742">SOS response</keyword>
<keyword evidence="8" id="KW-1185">Reference proteome</keyword>